<dbReference type="SUPFAM" id="SSF51735">
    <property type="entry name" value="NAD(P)-binding Rossmann-fold domains"/>
    <property type="match status" value="1"/>
</dbReference>
<evidence type="ECO:0000313" key="3">
    <source>
        <dbReference type="Proteomes" id="UP001201701"/>
    </source>
</evidence>
<dbReference type="InterPro" id="IPR036291">
    <property type="entry name" value="NAD(P)-bd_dom_sf"/>
</dbReference>
<comment type="caution">
    <text evidence="2">The sequence shown here is derived from an EMBL/GenBank/DDBJ whole genome shotgun (WGS) entry which is preliminary data.</text>
</comment>
<proteinExistence type="predicted"/>
<dbReference type="Gene3D" id="3.40.50.720">
    <property type="entry name" value="NAD(P)-binding Rossmann-like Domain"/>
    <property type="match status" value="1"/>
</dbReference>
<dbReference type="RefSeq" id="WP_239367131.1">
    <property type="nucleotide sequence ID" value="NZ_JAKREW010000016.1"/>
</dbReference>
<dbReference type="InterPro" id="IPR008030">
    <property type="entry name" value="NmrA-like"/>
</dbReference>
<dbReference type="Gene3D" id="3.90.25.10">
    <property type="entry name" value="UDP-galactose 4-epimerase, domain 1"/>
    <property type="match status" value="1"/>
</dbReference>
<dbReference type="PANTHER" id="PTHR43162">
    <property type="match status" value="1"/>
</dbReference>
<dbReference type="EMBL" id="JAKREW010000016">
    <property type="protein sequence ID" value="MCG7506707.1"/>
    <property type="molecule type" value="Genomic_DNA"/>
</dbReference>
<protein>
    <submittedName>
        <fullName evidence="2">NmrA family NAD(P)-binding protein</fullName>
    </submittedName>
</protein>
<organism evidence="2 3">
    <name type="scientific">Mesorhizobium retamae</name>
    <dbReference type="NCBI Taxonomy" id="2912854"/>
    <lineage>
        <taxon>Bacteria</taxon>
        <taxon>Pseudomonadati</taxon>
        <taxon>Pseudomonadota</taxon>
        <taxon>Alphaproteobacteria</taxon>
        <taxon>Hyphomicrobiales</taxon>
        <taxon>Phyllobacteriaceae</taxon>
        <taxon>Mesorhizobium</taxon>
    </lineage>
</organism>
<reference evidence="2 3" key="1">
    <citation type="submission" date="2022-02" db="EMBL/GenBank/DDBJ databases">
        <title>Draft genome sequence of Mezorhizobium retamae strain IRAMC:0171 isolated from Retama raetam nodules.</title>
        <authorList>
            <person name="Bengaied R."/>
            <person name="Sbissi I."/>
            <person name="Huber K."/>
            <person name="Ghodbane F."/>
            <person name="Nouioui I."/>
            <person name="Tarhouni M."/>
            <person name="Gtari M."/>
        </authorList>
    </citation>
    <scope>NUCLEOTIDE SEQUENCE [LARGE SCALE GENOMIC DNA]</scope>
    <source>
        <strain evidence="2 3">IRAMC:0171</strain>
    </source>
</reference>
<dbReference type="Pfam" id="PF05368">
    <property type="entry name" value="NmrA"/>
    <property type="match status" value="1"/>
</dbReference>
<evidence type="ECO:0000259" key="1">
    <source>
        <dbReference type="Pfam" id="PF05368"/>
    </source>
</evidence>
<name>A0ABS9QGX8_9HYPH</name>
<accession>A0ABS9QGX8</accession>
<sequence>MPNPNGKTVLVVGASGRSGGYVATELARRRITVRALVRNETAAQAARANGASEIASGDLRDAASLDDALKGVHGVYHVGPPFVADESALGVAMVDAAKRARIGKFVFSSVIHPANGLANHASKLPVEEALLRSGLDYTILYPATLFQNIAPAWPAVVQSGMFAEPFSNTVRLARVDYRDVAEVAAEALTGDRLAYGSFELAADGMHNRIEIAAVMSAVLGRPIAPVELGFEEWVAVAKPPFEGEALQQLARVFESYSTFGSAGNSLTLRAILGREPRSLHGYLKELAAANPGRVALM</sequence>
<dbReference type="Proteomes" id="UP001201701">
    <property type="component" value="Unassembled WGS sequence"/>
</dbReference>
<keyword evidence="3" id="KW-1185">Reference proteome</keyword>
<feature type="domain" description="NmrA-like" evidence="1">
    <location>
        <begin position="7"/>
        <end position="265"/>
    </location>
</feature>
<evidence type="ECO:0000313" key="2">
    <source>
        <dbReference type="EMBL" id="MCG7506707.1"/>
    </source>
</evidence>
<gene>
    <name evidence="2" type="ORF">L4923_16905</name>
</gene>
<dbReference type="InterPro" id="IPR051604">
    <property type="entry name" value="Ergot_Alk_Oxidoreductase"/>
</dbReference>
<dbReference type="PANTHER" id="PTHR43162:SF1">
    <property type="entry name" value="PRESTALK A DIFFERENTIATION PROTEIN A"/>
    <property type="match status" value="1"/>
</dbReference>